<dbReference type="InterPro" id="IPR004843">
    <property type="entry name" value="Calcineurin-like_PHP"/>
</dbReference>
<dbReference type="PANTHER" id="PTHR22953:SF153">
    <property type="entry name" value="PURPLE ACID PHOSPHATASE"/>
    <property type="match status" value="1"/>
</dbReference>
<gene>
    <name evidence="5" type="ORF">J0A68_13375</name>
</gene>
<dbReference type="PANTHER" id="PTHR22953">
    <property type="entry name" value="ACID PHOSPHATASE RELATED"/>
    <property type="match status" value="1"/>
</dbReference>
<keyword evidence="1" id="KW-0732">Signal</keyword>
<accession>A0ABS3C4N4</accession>
<dbReference type="Pfam" id="PF00149">
    <property type="entry name" value="Metallophos"/>
    <property type="match status" value="1"/>
</dbReference>
<organism evidence="5 6">
    <name type="scientific">Algoriphagus oliviformis</name>
    <dbReference type="NCBI Taxonomy" id="2811231"/>
    <lineage>
        <taxon>Bacteria</taxon>
        <taxon>Pseudomonadati</taxon>
        <taxon>Bacteroidota</taxon>
        <taxon>Cytophagia</taxon>
        <taxon>Cytophagales</taxon>
        <taxon>Cyclobacteriaceae</taxon>
        <taxon>Algoriphagus</taxon>
    </lineage>
</organism>
<evidence type="ECO:0000313" key="6">
    <source>
        <dbReference type="Proteomes" id="UP000664317"/>
    </source>
</evidence>
<feature type="domain" description="Calcineurin-like phosphoesterase" evidence="3">
    <location>
        <begin position="212"/>
        <end position="452"/>
    </location>
</feature>
<dbReference type="InterPro" id="IPR039331">
    <property type="entry name" value="PAPs-like"/>
</dbReference>
<dbReference type="InterPro" id="IPR029052">
    <property type="entry name" value="Metallo-depent_PP-like"/>
</dbReference>
<dbReference type="InterPro" id="IPR013783">
    <property type="entry name" value="Ig-like_fold"/>
</dbReference>
<keyword evidence="6" id="KW-1185">Reference proteome</keyword>
<dbReference type="Proteomes" id="UP000664317">
    <property type="component" value="Unassembled WGS sequence"/>
</dbReference>
<dbReference type="Gene3D" id="3.60.21.10">
    <property type="match status" value="1"/>
</dbReference>
<name>A0ABS3C4N4_9BACT</name>
<dbReference type="NCBIfam" id="TIGR04183">
    <property type="entry name" value="Por_Secre_tail"/>
    <property type="match status" value="1"/>
</dbReference>
<sequence length="1237" mass="136476">MRLVFRILVLTVCWSLFSGLSAYSQSNFRIFPYLQATDQNLVQLRWFSGQAHASKVVVRDSKGVQVASADVAGVEAKELYYTHAEKSQTITGLAGQSWIGAELYFRYDFTFRVPFGEEISYEVTLGEQKYHGKFKSAPDPKAWESIRFVALSDSETEPRGRVTHRAWYPGQPLVRFYPVPTAWKQKFGSTTEQGIELPNYVLTETEGYAANLEIINARKPDLMLMPGDLVQGGGYMPAWDEFWRHNAGEFDSGLSGYPIVAALGNWESYGGVNNGYGTNELGVFNPIVGRSRFHAFFDIPTTDPLQKHRQSYYRTDYGPLTILTLDSSNGTPDAKTSDTPAEQKLKGKAYTGPGTDTQENYTQAQYDAAGGSDLSGFGPGTPQYAWLEVNLKQASEAGRLIFVQFHHIPFSSGEHGVPMNHELATGQGGTPMRVLHPLFEKYGVIAVLAGHDELFERSFVDLDGDGKGVQYYDVGVAGDGMRGVKRDWDNNPLATLDYNEFSQWTADQKSVEKWDTSGANPVLVDGGKHYGHLEVNLKRVKDGNKTFAQIDFEPVYAFPVLDQNYNLQRVERRVYDDKLRILVELEEQVVSPDFLSEISLELDENGKASTALKDYLKNEVQADWTASFSRRTEYSCADLEGTENELKISDSKGNSWTKVVLVKVKDTTAPKINLKTHNLQFDLAKGFLEIKAEDFVSSVTDNCGVKTLAINKTRISCSEYHLPMEVVIEAIDHSGNQSREVLVLSLPSIESQKISISPESGSQYTVGQKAEIRLGSEFEFTLEGWYRNGQRLDIEKGNAILTGEPGTYWARLYPKGSDCAVESRKTEIRFADVPWKIKESVELVLGAEGKAELRPQDVLVTWPLADTSLEVTLGQTLFSCENLGESQVTVWIKKPGGDTWELKVPVLVKDETKPVLVPKNISLELDVMKGVAEISPQMLLSESGDNCGIKSLTISKNRFVCEDASKEFSVTIRAEDTSGNVTEAVAQVSVVRSEPEKVAISGPQLFCQGEKAVLALSSSKAFEVVRWRRNGVEVPGQTGKALEVSEAGSYHAVIRYVGGCLSETAAFEVQVAPKPVGEIVVDGNVLRAPEGSFSYQWYRNGEKISGATSRTFTANESGDYSVELRNEAGCAAMLKAFTLTISGLIGKPVSQALELKLYPNPASDRVLVELPDGALAGGPQIQLFSTEGKEVTGSVAIAVLDDSKLEISLNRMAKGTYLIWIVGEGQKTYFGKLMILN</sequence>
<evidence type="ECO:0000259" key="3">
    <source>
        <dbReference type="Pfam" id="PF00149"/>
    </source>
</evidence>
<comment type="caution">
    <text evidence="5">The sequence shown here is derived from an EMBL/GenBank/DDBJ whole genome shotgun (WGS) entry which is preliminary data.</text>
</comment>
<dbReference type="RefSeq" id="WP_206578717.1">
    <property type="nucleotide sequence ID" value="NZ_JAFKCT010000005.1"/>
</dbReference>
<feature type="region of interest" description="Disordered" evidence="2">
    <location>
        <begin position="327"/>
        <end position="357"/>
    </location>
</feature>
<evidence type="ECO:0000259" key="4">
    <source>
        <dbReference type="Pfam" id="PF18962"/>
    </source>
</evidence>
<dbReference type="EMBL" id="JAFKCT010000005">
    <property type="protein sequence ID" value="MBN7811938.1"/>
    <property type="molecule type" value="Genomic_DNA"/>
</dbReference>
<proteinExistence type="predicted"/>
<reference evidence="5 6" key="1">
    <citation type="submission" date="2021-03" db="EMBL/GenBank/DDBJ databases">
        <title>novel species isolated from a fishpond in China.</title>
        <authorList>
            <person name="Lu H."/>
            <person name="Cai Z."/>
        </authorList>
    </citation>
    <scope>NUCLEOTIDE SEQUENCE [LARGE SCALE GENOMIC DNA]</scope>
    <source>
        <strain evidence="5 6">H41</strain>
    </source>
</reference>
<evidence type="ECO:0000313" key="5">
    <source>
        <dbReference type="EMBL" id="MBN7811938.1"/>
    </source>
</evidence>
<dbReference type="SUPFAM" id="SSF56300">
    <property type="entry name" value="Metallo-dependent phosphatases"/>
    <property type="match status" value="1"/>
</dbReference>
<evidence type="ECO:0000256" key="1">
    <source>
        <dbReference type="ARBA" id="ARBA00022729"/>
    </source>
</evidence>
<protein>
    <submittedName>
        <fullName evidence="5">Metallophosphoesterase</fullName>
    </submittedName>
</protein>
<dbReference type="Gene3D" id="2.60.40.10">
    <property type="entry name" value="Immunoglobulins"/>
    <property type="match status" value="1"/>
</dbReference>
<dbReference type="InterPro" id="IPR026444">
    <property type="entry name" value="Secre_tail"/>
</dbReference>
<dbReference type="Pfam" id="PF18962">
    <property type="entry name" value="Por_Secre_tail"/>
    <property type="match status" value="1"/>
</dbReference>
<feature type="domain" description="Secretion system C-terminal sorting" evidence="4">
    <location>
        <begin position="1157"/>
        <end position="1235"/>
    </location>
</feature>
<evidence type="ECO:0000256" key="2">
    <source>
        <dbReference type="SAM" id="MobiDB-lite"/>
    </source>
</evidence>